<sequence>MADKLKYLRIYFVTWNVATKYPEQSLNKLLDLNNINNSRTLADLYFIGLQEVKAQPQNMVMDIFFEDPWTKSFREVLKKYDYVKIRTQRLQGLVLNIFCLRKHITHLRSIETQYTRTGCGGMWGNKGAVSIRLNIYGINMCVVNTHLTPHDHLLADRIVDYNTILTNHSFSNPDTSRILFHDYVFWIGDLNFRLHGEDLTATEIDLLIKKIN</sequence>
<dbReference type="InterPro" id="IPR036691">
    <property type="entry name" value="Endo/exonu/phosph_ase_sf"/>
</dbReference>
<dbReference type="AlphaFoldDB" id="V9ILA4"/>
<dbReference type="SMART" id="SM00128">
    <property type="entry name" value="IPPc"/>
    <property type="match status" value="1"/>
</dbReference>
<evidence type="ECO:0000259" key="1">
    <source>
        <dbReference type="SMART" id="SM00128"/>
    </source>
</evidence>
<dbReference type="GO" id="GO:0001726">
    <property type="term" value="C:ruffle"/>
    <property type="evidence" value="ECO:0007669"/>
    <property type="project" value="TreeGrafter"/>
</dbReference>
<dbReference type="PANTHER" id="PTHR11200:SF275">
    <property type="entry name" value="LD06095P"/>
    <property type="match status" value="1"/>
</dbReference>
<dbReference type="PANTHER" id="PTHR11200">
    <property type="entry name" value="INOSITOL 5-PHOSPHATASE"/>
    <property type="match status" value="1"/>
</dbReference>
<organism evidence="2">
    <name type="scientific">Apis cerana</name>
    <name type="common">Indian honeybee</name>
    <dbReference type="NCBI Taxonomy" id="7461"/>
    <lineage>
        <taxon>Eukaryota</taxon>
        <taxon>Metazoa</taxon>
        <taxon>Ecdysozoa</taxon>
        <taxon>Arthropoda</taxon>
        <taxon>Hexapoda</taxon>
        <taxon>Insecta</taxon>
        <taxon>Pterygota</taxon>
        <taxon>Neoptera</taxon>
        <taxon>Endopterygota</taxon>
        <taxon>Hymenoptera</taxon>
        <taxon>Apocrita</taxon>
        <taxon>Aculeata</taxon>
        <taxon>Apoidea</taxon>
        <taxon>Anthophila</taxon>
        <taxon>Apidae</taxon>
        <taxon>Apis</taxon>
    </lineage>
</organism>
<name>V9ILA4_APICE</name>
<dbReference type="GO" id="GO:0004439">
    <property type="term" value="F:phosphatidylinositol-4,5-bisphosphate 5-phosphatase activity"/>
    <property type="evidence" value="ECO:0007669"/>
    <property type="project" value="TreeGrafter"/>
</dbReference>
<evidence type="ECO:0000313" key="2">
    <source>
        <dbReference type="EMBL" id="AEY61845.1"/>
    </source>
</evidence>
<dbReference type="GO" id="GO:0046856">
    <property type="term" value="P:phosphatidylinositol dephosphorylation"/>
    <property type="evidence" value="ECO:0007669"/>
    <property type="project" value="InterPro"/>
</dbReference>
<dbReference type="Pfam" id="PF22669">
    <property type="entry name" value="Exo_endo_phos2"/>
    <property type="match status" value="1"/>
</dbReference>
<dbReference type="SUPFAM" id="SSF56219">
    <property type="entry name" value="DNase I-like"/>
    <property type="match status" value="1"/>
</dbReference>
<dbReference type="GO" id="GO:0005886">
    <property type="term" value="C:plasma membrane"/>
    <property type="evidence" value="ECO:0007669"/>
    <property type="project" value="TreeGrafter"/>
</dbReference>
<feature type="domain" description="Inositol polyphosphate-related phosphatase" evidence="1">
    <location>
        <begin position="6"/>
        <end position="212"/>
    </location>
</feature>
<proteinExistence type="evidence at transcript level"/>
<dbReference type="EMBL" id="JR053030">
    <property type="protein sequence ID" value="AEY61845.1"/>
    <property type="molecule type" value="mRNA"/>
</dbReference>
<dbReference type="InterPro" id="IPR000300">
    <property type="entry name" value="IPPc"/>
</dbReference>
<protein>
    <submittedName>
        <fullName evidence="2">Phosphatidylinositol 4,5-bisphosphate 5-phosphatase A</fullName>
    </submittedName>
</protein>
<dbReference type="Gene3D" id="3.60.10.10">
    <property type="entry name" value="Endonuclease/exonuclease/phosphatase"/>
    <property type="match status" value="1"/>
</dbReference>
<accession>V9ILA4</accession>
<dbReference type="InterPro" id="IPR046985">
    <property type="entry name" value="IP5"/>
</dbReference>
<dbReference type="GO" id="GO:0005737">
    <property type="term" value="C:cytoplasm"/>
    <property type="evidence" value="ECO:0007669"/>
    <property type="project" value="TreeGrafter"/>
</dbReference>
<gene>
    <name evidence="2" type="ORF">ACCB14251</name>
</gene>
<reference evidence="2" key="1">
    <citation type="submission" date="2011-11" db="EMBL/GenBank/DDBJ databases">
        <title>Decoding the brain transcriptome of the Eastern honeybee (Apis cerana) based on pyrosequencing.</title>
        <authorList>
            <person name="Sun L."/>
            <person name="Zheng H."/>
            <person name="Wang Y."/>
            <person name="Xie X."/>
            <person name="Zhu Y."/>
            <person name="Gu W."/>
            <person name="Wang S."/>
        </authorList>
    </citation>
    <scope>NUCLEOTIDE SEQUENCE</scope>
    <source>
        <tissue evidence="2">Brain</tissue>
    </source>
</reference>